<reference evidence="1" key="1">
    <citation type="submission" date="2018-06" db="EMBL/GenBank/DDBJ databases">
        <authorList>
            <person name="Zhirakovskaya E."/>
        </authorList>
    </citation>
    <scope>NUCLEOTIDE SEQUENCE</scope>
</reference>
<proteinExistence type="predicted"/>
<organism evidence="1">
    <name type="scientific">hydrothermal vent metagenome</name>
    <dbReference type="NCBI Taxonomy" id="652676"/>
    <lineage>
        <taxon>unclassified sequences</taxon>
        <taxon>metagenomes</taxon>
        <taxon>ecological metagenomes</taxon>
    </lineage>
</organism>
<name>A0A3B0YWP2_9ZZZZ</name>
<accession>A0A3B0YWP2</accession>
<sequence>MMNTKTNEDEDLKWFDALNGRTTANTTELTEAEREGMMLREALLSEQQEIESPDENNRQAEYEKLLFRLKREGILEKKSSNPTKDAATPTWLSRISFPQSIAAAIALAIIIPVTYQVINETNSTDSPVTTPIAQTPQVFENPAPKALISELSVIFAADPEKTVELITQKLQQLNIESTAYMLNEMWHIEASTASATNSSDLIKLAQENGFIISDSGKINIRIEAQ</sequence>
<evidence type="ECO:0000313" key="1">
    <source>
        <dbReference type="EMBL" id="VAW85438.1"/>
    </source>
</evidence>
<dbReference type="EMBL" id="UOFO01000072">
    <property type="protein sequence ID" value="VAW85438.1"/>
    <property type="molecule type" value="Genomic_DNA"/>
</dbReference>
<gene>
    <name evidence="1" type="ORF">MNBD_GAMMA16-190</name>
</gene>
<protein>
    <submittedName>
        <fullName evidence="1">Uncharacterized protein</fullName>
    </submittedName>
</protein>
<dbReference type="AlphaFoldDB" id="A0A3B0YWP2"/>